<sequence>MSDPTGQTTPVSSAGSNVPQFLRPTQQKGSAANQMVLYQDISETRQKLEKELQTWTHEYYTLAIVCALASEFEAVQLLFDDGVFIAARSKDPRDHNIYTVGRFAGHLTVLLRPGVRGELDAGLCTQSLHSTFRNIELTLLVGICGAVPEIRPPRGTVRPIYLGDVVFGTRIWRFAHDARVTQLQAGGVGIEVRNLLTERTPPMIEQLGNLMENRQNQDRVNERSRRHLSLIQGYDSVYEHPGVECDQLLHGDSLHLHRAPNWRCTCLDPTRESCSVAKETPCQDLGCQLERQRPPTEGPPPDPTVHIGTIASSDFVLRARDRFAADFRLHNVLGVDMEGGGVRQAAYSCIVIKAAVDYADTHKNRVFGHYAAAAAASVAKGFLETLFPPGT</sequence>
<gene>
    <name evidence="2" type="ORF">FSARC_8604</name>
</gene>
<accession>A0A8H4TSR0</accession>
<dbReference type="Gene3D" id="3.40.50.1580">
    <property type="entry name" value="Nucleoside phosphorylase domain"/>
    <property type="match status" value="1"/>
</dbReference>
<dbReference type="PANTHER" id="PTHR46082:SF6">
    <property type="entry name" value="AAA+ ATPASE DOMAIN-CONTAINING PROTEIN-RELATED"/>
    <property type="match status" value="1"/>
</dbReference>
<dbReference type="Proteomes" id="UP000622797">
    <property type="component" value="Unassembled WGS sequence"/>
</dbReference>
<protein>
    <recommendedName>
        <fullName evidence="4">Nucleoside phosphorylase domain-containing protein</fullName>
    </recommendedName>
</protein>
<evidence type="ECO:0000313" key="3">
    <source>
        <dbReference type="Proteomes" id="UP000622797"/>
    </source>
</evidence>
<reference evidence="2" key="1">
    <citation type="journal article" date="2020" name="BMC Genomics">
        <title>Correction to: Identification and distribution of gene clusters required for synthesis of sphingolipid metabolism inhibitors in diverse species of the filamentous fungus Fusarium.</title>
        <authorList>
            <person name="Kim H.S."/>
            <person name="Lohmar J.M."/>
            <person name="Busman M."/>
            <person name="Brown D.W."/>
            <person name="Naumann T.A."/>
            <person name="Divon H.H."/>
            <person name="Lysoe E."/>
            <person name="Uhlig S."/>
            <person name="Proctor R.H."/>
        </authorList>
    </citation>
    <scope>NUCLEOTIDE SEQUENCE</scope>
    <source>
        <strain evidence="2">NRRL 20472</strain>
    </source>
</reference>
<dbReference type="GO" id="GO:0009116">
    <property type="term" value="P:nucleoside metabolic process"/>
    <property type="evidence" value="ECO:0007669"/>
    <property type="project" value="InterPro"/>
</dbReference>
<evidence type="ECO:0000256" key="1">
    <source>
        <dbReference type="SAM" id="MobiDB-lite"/>
    </source>
</evidence>
<dbReference type="OrthoDB" id="2325716at2759"/>
<feature type="region of interest" description="Disordered" evidence="1">
    <location>
        <begin position="1"/>
        <end position="29"/>
    </location>
</feature>
<proteinExistence type="predicted"/>
<dbReference type="PANTHER" id="PTHR46082">
    <property type="entry name" value="ATP/GTP-BINDING PROTEIN-RELATED"/>
    <property type="match status" value="1"/>
</dbReference>
<name>A0A8H4TSR0_9HYPO</name>
<dbReference type="InterPro" id="IPR053137">
    <property type="entry name" value="NLR-like"/>
</dbReference>
<reference evidence="2" key="2">
    <citation type="submission" date="2020-05" db="EMBL/GenBank/DDBJ databases">
        <authorList>
            <person name="Kim H.-S."/>
            <person name="Proctor R.H."/>
            <person name="Brown D.W."/>
        </authorList>
    </citation>
    <scope>NUCLEOTIDE SEQUENCE</scope>
    <source>
        <strain evidence="2">NRRL 20472</strain>
    </source>
</reference>
<evidence type="ECO:0000313" key="2">
    <source>
        <dbReference type="EMBL" id="KAF4963386.1"/>
    </source>
</evidence>
<dbReference type="SUPFAM" id="SSF53167">
    <property type="entry name" value="Purine and uridine phosphorylases"/>
    <property type="match status" value="1"/>
</dbReference>
<dbReference type="InterPro" id="IPR035994">
    <property type="entry name" value="Nucleoside_phosphorylase_sf"/>
</dbReference>
<dbReference type="GO" id="GO:0003824">
    <property type="term" value="F:catalytic activity"/>
    <property type="evidence" value="ECO:0007669"/>
    <property type="project" value="InterPro"/>
</dbReference>
<dbReference type="EMBL" id="JABEXW010000477">
    <property type="protein sequence ID" value="KAF4963386.1"/>
    <property type="molecule type" value="Genomic_DNA"/>
</dbReference>
<comment type="caution">
    <text evidence="2">The sequence shown here is derived from an EMBL/GenBank/DDBJ whole genome shotgun (WGS) entry which is preliminary data.</text>
</comment>
<dbReference type="AlphaFoldDB" id="A0A8H4TSR0"/>
<keyword evidence="3" id="KW-1185">Reference proteome</keyword>
<evidence type="ECO:0008006" key="4">
    <source>
        <dbReference type="Google" id="ProtNLM"/>
    </source>
</evidence>
<organism evidence="2 3">
    <name type="scientific">Fusarium sarcochroum</name>
    <dbReference type="NCBI Taxonomy" id="1208366"/>
    <lineage>
        <taxon>Eukaryota</taxon>
        <taxon>Fungi</taxon>
        <taxon>Dikarya</taxon>
        <taxon>Ascomycota</taxon>
        <taxon>Pezizomycotina</taxon>
        <taxon>Sordariomycetes</taxon>
        <taxon>Hypocreomycetidae</taxon>
        <taxon>Hypocreales</taxon>
        <taxon>Nectriaceae</taxon>
        <taxon>Fusarium</taxon>
        <taxon>Fusarium lateritium species complex</taxon>
    </lineage>
</organism>